<dbReference type="GeneID" id="115014069"/>
<evidence type="ECO:0000313" key="3">
    <source>
        <dbReference type="RefSeq" id="XP_029296577.1"/>
    </source>
</evidence>
<protein>
    <submittedName>
        <fullName evidence="3">Factor in the germline alpha isoform X1</fullName>
    </submittedName>
</protein>
<dbReference type="GO" id="GO:0046983">
    <property type="term" value="F:protein dimerization activity"/>
    <property type="evidence" value="ECO:0007669"/>
    <property type="project" value="InterPro"/>
</dbReference>
<dbReference type="InParanoid" id="A0A6J2QH17"/>
<reference evidence="3" key="1">
    <citation type="submission" date="2025-08" db="UniProtKB">
        <authorList>
            <consortium name="RefSeq"/>
        </authorList>
    </citation>
    <scope>IDENTIFICATION</scope>
</reference>
<dbReference type="GO" id="GO:0000977">
    <property type="term" value="F:RNA polymerase II transcription regulatory region sequence-specific DNA binding"/>
    <property type="evidence" value="ECO:0007669"/>
    <property type="project" value="TreeGrafter"/>
</dbReference>
<dbReference type="CTD" id="344018"/>
<dbReference type="Pfam" id="PF00010">
    <property type="entry name" value="HLH"/>
    <property type="match status" value="1"/>
</dbReference>
<dbReference type="Gene3D" id="4.10.280.10">
    <property type="entry name" value="Helix-loop-helix DNA-binding domain"/>
    <property type="match status" value="1"/>
</dbReference>
<keyword evidence="2" id="KW-1185">Reference proteome</keyword>
<feature type="domain" description="BHLH" evidence="1">
    <location>
        <begin position="57"/>
        <end position="109"/>
    </location>
</feature>
<evidence type="ECO:0000313" key="2">
    <source>
        <dbReference type="Proteomes" id="UP000504630"/>
    </source>
</evidence>
<dbReference type="PROSITE" id="PS50888">
    <property type="entry name" value="BHLH"/>
    <property type="match status" value="1"/>
</dbReference>
<dbReference type="PANTHER" id="PTHR23349">
    <property type="entry name" value="BASIC HELIX-LOOP-HELIX TRANSCRIPTION FACTOR, TWIST"/>
    <property type="match status" value="1"/>
</dbReference>
<dbReference type="RefSeq" id="XP_029296577.1">
    <property type="nucleotide sequence ID" value="XM_029440717.1"/>
</dbReference>
<dbReference type="SMART" id="SM00353">
    <property type="entry name" value="HLH"/>
    <property type="match status" value="1"/>
</dbReference>
<dbReference type="AlphaFoldDB" id="A0A6J2QH17"/>
<dbReference type="PANTHER" id="PTHR23349:SF57">
    <property type="entry name" value="FACTOR IN THE GERMLINE ALPHA"/>
    <property type="match status" value="1"/>
</dbReference>
<dbReference type="InterPro" id="IPR036638">
    <property type="entry name" value="HLH_DNA-bd_sf"/>
</dbReference>
<proteinExistence type="predicted"/>
<accession>A0A6J2QH17</accession>
<organism evidence="2 3">
    <name type="scientific">Cottoperca gobio</name>
    <name type="common">Frogmouth</name>
    <name type="synonym">Aphritis gobio</name>
    <dbReference type="NCBI Taxonomy" id="56716"/>
    <lineage>
        <taxon>Eukaryota</taxon>
        <taxon>Metazoa</taxon>
        <taxon>Chordata</taxon>
        <taxon>Craniata</taxon>
        <taxon>Vertebrata</taxon>
        <taxon>Euteleostomi</taxon>
        <taxon>Actinopterygii</taxon>
        <taxon>Neopterygii</taxon>
        <taxon>Teleostei</taxon>
        <taxon>Neoteleostei</taxon>
        <taxon>Acanthomorphata</taxon>
        <taxon>Eupercaria</taxon>
        <taxon>Perciformes</taxon>
        <taxon>Notothenioidei</taxon>
        <taxon>Bovichtidae</taxon>
        <taxon>Cottoperca</taxon>
    </lineage>
</organism>
<gene>
    <name evidence="3" type="primary">figla</name>
</gene>
<name>A0A6J2QH17_COTGO</name>
<dbReference type="SUPFAM" id="SSF47459">
    <property type="entry name" value="HLH, helix-loop-helix DNA-binding domain"/>
    <property type="match status" value="1"/>
</dbReference>
<sequence>MFGLLVKMKVPEEELMSDILKRLTGESALPAYSDIEKFKLGKEGLYFVAEEYVETVKKRELVNAKERLRIRNLNTMFSRLKRMVPLMRPDRKPSKVDTLKAATEYIRLLLAVLQDADSDDGSGTDFLKNAITYGQTDCLGNDLWRMDDLLNMSEERMEDGFIMPPEPLTEDGDMTRLMLQHCVMPAYQFIIQVAPDQTLAPGEERIVHEENAILFVLFNLTFENINLV</sequence>
<dbReference type="GO" id="GO:0032502">
    <property type="term" value="P:developmental process"/>
    <property type="evidence" value="ECO:0007669"/>
    <property type="project" value="TreeGrafter"/>
</dbReference>
<dbReference type="KEGG" id="cgob:115014069"/>
<dbReference type="OrthoDB" id="5976910at2759"/>
<dbReference type="GO" id="GO:0000981">
    <property type="term" value="F:DNA-binding transcription factor activity, RNA polymerase II-specific"/>
    <property type="evidence" value="ECO:0007669"/>
    <property type="project" value="TreeGrafter"/>
</dbReference>
<dbReference type="InterPro" id="IPR011598">
    <property type="entry name" value="bHLH_dom"/>
</dbReference>
<dbReference type="InterPro" id="IPR050283">
    <property type="entry name" value="E-box_TF_Regulators"/>
</dbReference>
<dbReference type="Proteomes" id="UP000504630">
    <property type="component" value="Chromosome 9"/>
</dbReference>
<evidence type="ECO:0000259" key="1">
    <source>
        <dbReference type="PROSITE" id="PS50888"/>
    </source>
</evidence>
<dbReference type="CDD" id="cd11422">
    <property type="entry name" value="bHLH_TS_FIGLA"/>
    <property type="match status" value="1"/>
</dbReference>